<dbReference type="AlphaFoldDB" id="A0ABD0T4S8"/>
<evidence type="ECO:0008006" key="3">
    <source>
        <dbReference type="Google" id="ProtNLM"/>
    </source>
</evidence>
<gene>
    <name evidence="1" type="ORF">ABMA28_001155</name>
</gene>
<dbReference type="Proteomes" id="UP001549921">
    <property type="component" value="Unassembled WGS sequence"/>
</dbReference>
<evidence type="ECO:0000313" key="2">
    <source>
        <dbReference type="Proteomes" id="UP001549921"/>
    </source>
</evidence>
<accession>A0ABD0T4S8</accession>
<protein>
    <recommendedName>
        <fullName evidence="3">Endonuclease-reverse transcriptase</fullName>
    </recommendedName>
</protein>
<dbReference type="EMBL" id="JBEDNZ010000010">
    <property type="protein sequence ID" value="KAL0833037.1"/>
    <property type="molecule type" value="Genomic_DNA"/>
</dbReference>
<evidence type="ECO:0000313" key="1">
    <source>
        <dbReference type="EMBL" id="KAL0833037.1"/>
    </source>
</evidence>
<proteinExistence type="predicted"/>
<organism evidence="1 2">
    <name type="scientific">Loxostege sticticalis</name>
    <name type="common">Beet webworm moth</name>
    <dbReference type="NCBI Taxonomy" id="481309"/>
    <lineage>
        <taxon>Eukaryota</taxon>
        <taxon>Metazoa</taxon>
        <taxon>Ecdysozoa</taxon>
        <taxon>Arthropoda</taxon>
        <taxon>Hexapoda</taxon>
        <taxon>Insecta</taxon>
        <taxon>Pterygota</taxon>
        <taxon>Neoptera</taxon>
        <taxon>Endopterygota</taxon>
        <taxon>Lepidoptera</taxon>
        <taxon>Glossata</taxon>
        <taxon>Ditrysia</taxon>
        <taxon>Pyraloidea</taxon>
        <taxon>Crambidae</taxon>
        <taxon>Pyraustinae</taxon>
        <taxon>Loxostege</taxon>
    </lineage>
</organism>
<sequence length="128" mass="15535">MTNCTDFTTNITVNQTTIDRVEKYIYLGQEIRMGKENQANEISRRTRLRVAKLKWEWAGHVARKHDSWCKTVVEWRPWGEKRPVRRPQMRWSDDIKREAGSMWIQVAQDRRDWHKRKEAYTKKMVEEG</sequence>
<comment type="caution">
    <text evidence="1">The sequence shown here is derived from an EMBL/GenBank/DDBJ whole genome shotgun (WGS) entry which is preliminary data.</text>
</comment>
<reference evidence="1 2" key="1">
    <citation type="submission" date="2024-06" db="EMBL/GenBank/DDBJ databases">
        <title>A chromosome-level genome assembly of beet webworm, Loxostege sticticalis.</title>
        <authorList>
            <person name="Zhang Y."/>
        </authorList>
    </citation>
    <scope>NUCLEOTIDE SEQUENCE [LARGE SCALE GENOMIC DNA]</scope>
    <source>
        <strain evidence="1">AQ028</strain>
        <tissue evidence="1">Male pupae</tissue>
    </source>
</reference>
<name>A0ABD0T4S8_LOXSC</name>